<dbReference type="AlphaFoldDB" id="W7HMG8"/>
<evidence type="ECO:0000313" key="3">
    <source>
        <dbReference type="Proteomes" id="UP000024837"/>
    </source>
</evidence>
<dbReference type="Proteomes" id="UP000024837">
    <property type="component" value="Unassembled WGS sequence"/>
</dbReference>
<dbReference type="OrthoDB" id="5355663at2759"/>
<sequence>MACVAAQLNPFYMVVKVPQYSSLPPHNLIQTTGYLVVPKSSQTSATGVQSKYFFLMQLQDIDFTTLSTSKFWYDMETTKVYSETVVVIPAPGGEMLGGPGGGGGNQVGSGAASLTSLEAEIQAAAGDAGAGVSPVTSIEEFADAELGDAGAGPGNNLLQVQTVLDLDSVVLDDEVTQLWELFGDMSAPSGALRAAYLEESSSSVQDLVQGLYGGNIGLRWRRLWGFGAVEADNQLWLWRCILPLGEQFKTRFPAMDPTESAAFFNKLVYLLIVRPKYADPDAELPANHDSWDFDGQSCYRIQPWRGVLSVPAGELEMNLHTVKQGVLPGGSTSLQILDNGNLFAQSGVNSGADSGAEGGGINMIAPQLMSPEVVSQGDSIQFSQLGNAQFLSQQGSPLEPAYGSQQSPSEASEQSASQEWTQQMSVPDKPGSDSSNSSPGFASESPP</sequence>
<organism evidence="2 3">
    <name type="scientific">Drechslerella stenobrocha 248</name>
    <dbReference type="NCBI Taxonomy" id="1043628"/>
    <lineage>
        <taxon>Eukaryota</taxon>
        <taxon>Fungi</taxon>
        <taxon>Dikarya</taxon>
        <taxon>Ascomycota</taxon>
        <taxon>Pezizomycotina</taxon>
        <taxon>Orbiliomycetes</taxon>
        <taxon>Orbiliales</taxon>
        <taxon>Orbiliaceae</taxon>
        <taxon>Drechslerella</taxon>
    </lineage>
</organism>
<dbReference type="EMBL" id="KI966443">
    <property type="protein sequence ID" value="EWC44309.1"/>
    <property type="molecule type" value="Genomic_DNA"/>
</dbReference>
<feature type="region of interest" description="Disordered" evidence="1">
    <location>
        <begin position="394"/>
        <end position="447"/>
    </location>
</feature>
<keyword evidence="3" id="KW-1185">Reference proteome</keyword>
<name>W7HMG8_9PEZI</name>
<dbReference type="HOGENOM" id="CLU_612524_0_0_1"/>
<gene>
    <name evidence="2" type="ORF">DRE_01135</name>
</gene>
<proteinExistence type="predicted"/>
<protein>
    <submittedName>
        <fullName evidence="2">Uncharacterized protein</fullName>
    </submittedName>
</protein>
<evidence type="ECO:0000256" key="1">
    <source>
        <dbReference type="SAM" id="MobiDB-lite"/>
    </source>
</evidence>
<evidence type="ECO:0000313" key="2">
    <source>
        <dbReference type="EMBL" id="EWC44309.1"/>
    </source>
</evidence>
<feature type="compositionally biased region" description="Low complexity" evidence="1">
    <location>
        <begin position="404"/>
        <end position="423"/>
    </location>
</feature>
<accession>W7HMG8</accession>
<reference evidence="2 3" key="1">
    <citation type="submission" date="2013-05" db="EMBL/GenBank/DDBJ databases">
        <title>Drechslerella stenobrocha genome reveals carnivorous origination and mechanical trapping mechanism of predatory fungi.</title>
        <authorList>
            <person name="Liu X."/>
            <person name="Zhang W."/>
            <person name="Liu K."/>
        </authorList>
    </citation>
    <scope>NUCLEOTIDE SEQUENCE [LARGE SCALE GENOMIC DNA]</scope>
    <source>
        <strain evidence="2 3">248</strain>
    </source>
</reference>